<dbReference type="Proteomes" id="UP001302349">
    <property type="component" value="Chromosome"/>
</dbReference>
<gene>
    <name evidence="1" type="ORF">RT717_13060</name>
</gene>
<name>A0ABZ0IZK5_9BACT</name>
<evidence type="ECO:0000313" key="1">
    <source>
        <dbReference type="EMBL" id="WOK09569.1"/>
    </source>
</evidence>
<evidence type="ECO:0000313" key="2">
    <source>
        <dbReference type="Proteomes" id="UP001302349"/>
    </source>
</evidence>
<accession>A0ABZ0IZK5</accession>
<reference evidence="1 2" key="1">
    <citation type="journal article" date="2023" name="Microbiol. Resour. Announc.">
        <title>Complete Genome Sequence of Imperialibacter roseus strain P4T.</title>
        <authorList>
            <person name="Tizabi D.R."/>
            <person name="Bachvaroff T."/>
            <person name="Hill R.T."/>
        </authorList>
    </citation>
    <scope>NUCLEOTIDE SEQUENCE [LARGE SCALE GENOMIC DNA]</scope>
    <source>
        <strain evidence="1 2">P4T</strain>
    </source>
</reference>
<dbReference type="RefSeq" id="WP_317492184.1">
    <property type="nucleotide sequence ID" value="NZ_CP136051.1"/>
</dbReference>
<proteinExistence type="predicted"/>
<dbReference type="EMBL" id="CP136051">
    <property type="protein sequence ID" value="WOK09569.1"/>
    <property type="molecule type" value="Genomic_DNA"/>
</dbReference>
<protein>
    <submittedName>
        <fullName evidence="1">Uncharacterized protein</fullName>
    </submittedName>
</protein>
<keyword evidence="2" id="KW-1185">Reference proteome</keyword>
<organism evidence="1 2">
    <name type="scientific">Imperialibacter roseus</name>
    <dbReference type="NCBI Taxonomy" id="1324217"/>
    <lineage>
        <taxon>Bacteria</taxon>
        <taxon>Pseudomonadati</taxon>
        <taxon>Bacteroidota</taxon>
        <taxon>Cytophagia</taxon>
        <taxon>Cytophagales</taxon>
        <taxon>Flammeovirgaceae</taxon>
        <taxon>Imperialibacter</taxon>
    </lineage>
</organism>
<sequence length="70" mass="7418">MSTTLITLGVIVALLAVLLTPGFLDLSSLVMFPNELPQDQPLVSQSTLQEVGSQSVEAVSSFLKKVSLSQ</sequence>